<dbReference type="GO" id="GO:0005975">
    <property type="term" value="P:carbohydrate metabolic process"/>
    <property type="evidence" value="ECO:0007669"/>
    <property type="project" value="InterPro"/>
</dbReference>
<dbReference type="InterPro" id="IPR011013">
    <property type="entry name" value="Gal_mutarotase_sf_dom"/>
</dbReference>
<comment type="caution">
    <text evidence="1">The sequence shown here is derived from an EMBL/GenBank/DDBJ whole genome shotgun (WGS) entry which is preliminary data.</text>
</comment>
<evidence type="ECO:0000313" key="2">
    <source>
        <dbReference type="Proteomes" id="UP001165079"/>
    </source>
</evidence>
<reference evidence="1" key="1">
    <citation type="submission" date="2023-03" db="EMBL/GenBank/DDBJ databases">
        <title>Actinorhabdospora filicis NBRC 111898.</title>
        <authorList>
            <person name="Ichikawa N."/>
            <person name="Sato H."/>
            <person name="Tonouchi N."/>
        </authorList>
    </citation>
    <scope>NUCLEOTIDE SEQUENCE</scope>
    <source>
        <strain evidence="1">NBRC 111898</strain>
    </source>
</reference>
<dbReference type="EMBL" id="BSTX01000004">
    <property type="protein sequence ID" value="GLZ80880.1"/>
    <property type="molecule type" value="Genomic_DNA"/>
</dbReference>
<organism evidence="1 2">
    <name type="scientific">Actinorhabdospora filicis</name>
    <dbReference type="NCBI Taxonomy" id="1785913"/>
    <lineage>
        <taxon>Bacteria</taxon>
        <taxon>Bacillati</taxon>
        <taxon>Actinomycetota</taxon>
        <taxon>Actinomycetes</taxon>
        <taxon>Micromonosporales</taxon>
        <taxon>Micromonosporaceae</taxon>
        <taxon>Actinorhabdospora</taxon>
    </lineage>
</organism>
<dbReference type="Pfam" id="PF01263">
    <property type="entry name" value="Aldose_epim"/>
    <property type="match status" value="1"/>
</dbReference>
<dbReference type="CDD" id="cd09022">
    <property type="entry name" value="Aldose_epim_Ec_YihR"/>
    <property type="match status" value="1"/>
</dbReference>
<dbReference type="RefSeq" id="WP_285666155.1">
    <property type="nucleotide sequence ID" value="NZ_BSTX01000004.1"/>
</dbReference>
<evidence type="ECO:0000313" key="1">
    <source>
        <dbReference type="EMBL" id="GLZ80880.1"/>
    </source>
</evidence>
<dbReference type="GO" id="GO:0016853">
    <property type="term" value="F:isomerase activity"/>
    <property type="evidence" value="ECO:0007669"/>
    <property type="project" value="InterPro"/>
</dbReference>
<dbReference type="Gene3D" id="2.70.98.10">
    <property type="match status" value="1"/>
</dbReference>
<dbReference type="InterPro" id="IPR008183">
    <property type="entry name" value="Aldose_1/G6P_1-epimerase"/>
</dbReference>
<name>A0A9W6SRZ8_9ACTN</name>
<dbReference type="InterPro" id="IPR014718">
    <property type="entry name" value="GH-type_carb-bd"/>
</dbReference>
<dbReference type="GO" id="GO:0030246">
    <property type="term" value="F:carbohydrate binding"/>
    <property type="evidence" value="ECO:0007669"/>
    <property type="project" value="InterPro"/>
</dbReference>
<proteinExistence type="predicted"/>
<protein>
    <submittedName>
        <fullName evidence="1">Aldose 1-epimerase</fullName>
    </submittedName>
</protein>
<gene>
    <name evidence="1" type="primary">galM</name>
    <name evidence="1" type="ORF">Afil01_56870</name>
</gene>
<dbReference type="Proteomes" id="UP001165079">
    <property type="component" value="Unassembled WGS sequence"/>
</dbReference>
<accession>A0A9W6SRZ8</accession>
<keyword evidence="2" id="KW-1185">Reference proteome</keyword>
<dbReference type="InterPro" id="IPR037480">
    <property type="entry name" value="YihR-like"/>
</dbReference>
<dbReference type="SUPFAM" id="SSF74650">
    <property type="entry name" value="Galactose mutarotase-like"/>
    <property type="match status" value="1"/>
</dbReference>
<dbReference type="AlphaFoldDB" id="A0A9W6SRZ8"/>
<sequence>MALSGEQWSISYAGREAVIVEVGGGLRSFTVDGDAYVDGYFEDELCPGGAGQVLAPWPNRLGDGAYEFGGKKYQLPLSEPANRNASHGLVRWLRWQAVDHDPDSVTVECALPAQPGYPFPIVLRTRWSVGPYGLRAVHTAVNLGASPAPFGLGVHPYLKVPGTPIADLTLDLPAKLRLKTDERKLPVGDEPYANASAKIGDTVIDAAFGDLARDADGNIAIALSTGDGRGVTLWADESFPWAQIYTADAFGDERKRRAVAIEPMSCPPDAFRTGRDLVTLAPGEIWSGTWGIKPRR</sequence>